<feature type="transmembrane region" description="Helical" evidence="1">
    <location>
        <begin position="240"/>
        <end position="260"/>
    </location>
</feature>
<sequence>MVISSHISVSIARSSVYDDKLLGKGFYYLPILIYSLFWGLRYNVGTDFQSYENFFRSVKMNTSNIYKLEPGYHFLNEILANLDLTSTSIFIVTSFIVVYFLYKSVSTKSNLLPIVIFFYFTTSTVLFSQNGIRQSIALCILFIVIRFFVEKKYIKSIILLILAFLFHKSVLIPAMLIPIFYRNIFSSRILVLIAMLFTLIFGTELLPYLLKQSAFIFTALNYDQLDRILKFSVTFEKGSGIGFLLKISIYILTIYLSPYVKNYFKLSPYIIFYNFFILGIILEPIISQNYFLNRINMYFLPMRIFVYAYSCLYLMKNNTTKNYLFALYYFIAHILFFIASVYSNSNDCGYFQFR</sequence>
<evidence type="ECO:0000313" key="3">
    <source>
        <dbReference type="Proteomes" id="UP000218267"/>
    </source>
</evidence>
<gene>
    <name evidence="2" type="ORF">ALGA_0241</name>
</gene>
<dbReference type="Proteomes" id="UP000218267">
    <property type="component" value="Chromosome"/>
</dbReference>
<evidence type="ECO:0000256" key="1">
    <source>
        <dbReference type="SAM" id="Phobius"/>
    </source>
</evidence>
<protein>
    <recommendedName>
        <fullName evidence="4">EpsG family protein</fullName>
    </recommendedName>
</protein>
<feature type="transmembrane region" description="Helical" evidence="1">
    <location>
        <begin position="156"/>
        <end position="181"/>
    </location>
</feature>
<name>A0A1Y1CE63_9BACT</name>
<dbReference type="Pfam" id="PF14897">
    <property type="entry name" value="EpsG"/>
    <property type="match status" value="1"/>
</dbReference>
<evidence type="ECO:0008006" key="4">
    <source>
        <dbReference type="Google" id="ProtNLM"/>
    </source>
</evidence>
<feature type="transmembrane region" description="Helical" evidence="1">
    <location>
        <begin position="21"/>
        <end position="40"/>
    </location>
</feature>
<dbReference type="KEGG" id="mbas:ALGA_0241"/>
<reference evidence="3" key="2">
    <citation type="journal article" date="2020" name="Antonie Van Leeuwenhoek">
        <title>Labilibaculum antarcticum sp. nov., a novel facultative anaerobic, psychrotorelant bacterium isolated from marine sediment of Antarctica.</title>
        <authorList>
            <person name="Watanabe M."/>
            <person name="Kojima H."/>
            <person name="Fukui M."/>
        </authorList>
    </citation>
    <scope>NUCLEOTIDE SEQUENCE [LARGE SCALE GENOMIC DNA]</scope>
    <source>
        <strain evidence="3">SPP2</strain>
    </source>
</reference>
<dbReference type="AlphaFoldDB" id="A0A1Y1CE63"/>
<keyword evidence="1" id="KW-1133">Transmembrane helix</keyword>
<reference evidence="2 3" key="1">
    <citation type="journal article" date="2018" name="Mar. Genomics">
        <title>Complete genome sequence of Marinifilaceae bacterium strain SPP2, isolated from the Antarctic marine sediment.</title>
        <authorList>
            <person name="Watanabe M."/>
            <person name="Kojima H."/>
            <person name="Fukui M."/>
        </authorList>
    </citation>
    <scope>NUCLEOTIDE SEQUENCE [LARGE SCALE GENOMIC DNA]</scope>
    <source>
        <strain evidence="2 3">SPP2</strain>
    </source>
</reference>
<keyword evidence="1" id="KW-0812">Transmembrane</keyword>
<evidence type="ECO:0000313" key="2">
    <source>
        <dbReference type="EMBL" id="BAX78636.1"/>
    </source>
</evidence>
<feature type="transmembrane region" description="Helical" evidence="1">
    <location>
        <begin position="327"/>
        <end position="345"/>
    </location>
</feature>
<feature type="transmembrane region" description="Helical" evidence="1">
    <location>
        <begin position="78"/>
        <end position="102"/>
    </location>
</feature>
<dbReference type="EMBL" id="AP018042">
    <property type="protein sequence ID" value="BAX78636.1"/>
    <property type="molecule type" value="Genomic_DNA"/>
</dbReference>
<keyword evidence="3" id="KW-1185">Reference proteome</keyword>
<keyword evidence="1" id="KW-0472">Membrane</keyword>
<feature type="transmembrane region" description="Helical" evidence="1">
    <location>
        <begin position="187"/>
        <end position="210"/>
    </location>
</feature>
<accession>A0A1Y1CE63</accession>
<dbReference type="InterPro" id="IPR049458">
    <property type="entry name" value="EpsG-like"/>
</dbReference>
<proteinExistence type="predicted"/>
<feature type="transmembrane region" description="Helical" evidence="1">
    <location>
        <begin position="266"/>
        <end position="286"/>
    </location>
</feature>
<feature type="transmembrane region" description="Helical" evidence="1">
    <location>
        <begin position="132"/>
        <end position="149"/>
    </location>
</feature>
<feature type="transmembrane region" description="Helical" evidence="1">
    <location>
        <begin position="109"/>
        <end position="126"/>
    </location>
</feature>
<organism evidence="2 3">
    <name type="scientific">Labilibaculum antarcticum</name>
    <dbReference type="NCBI Taxonomy" id="1717717"/>
    <lineage>
        <taxon>Bacteria</taxon>
        <taxon>Pseudomonadati</taxon>
        <taxon>Bacteroidota</taxon>
        <taxon>Bacteroidia</taxon>
        <taxon>Marinilabiliales</taxon>
        <taxon>Marinifilaceae</taxon>
        <taxon>Labilibaculum</taxon>
    </lineage>
</organism>